<comment type="caution">
    <text evidence="3">The sequence shown here is derived from an EMBL/GenBank/DDBJ whole genome shotgun (WGS) entry which is preliminary data.</text>
</comment>
<gene>
    <name evidence="4" type="ORF">GA0071312_2526</name>
    <name evidence="3" type="ORF">HLUCCO17_03785</name>
</gene>
<evidence type="ECO:0000313" key="3">
    <source>
        <dbReference type="EMBL" id="KPQ11924.1"/>
    </source>
</evidence>
<dbReference type="RefSeq" id="WP_074445251.1">
    <property type="nucleotide sequence ID" value="NZ_FMBM01000002.1"/>
</dbReference>
<organism evidence="3 5">
    <name type="scientific">Saliniramus fredricksonii</name>
    <dbReference type="NCBI Taxonomy" id="1653334"/>
    <lineage>
        <taxon>Bacteria</taxon>
        <taxon>Pseudomonadati</taxon>
        <taxon>Pseudomonadota</taxon>
        <taxon>Alphaproteobacteria</taxon>
        <taxon>Hyphomicrobiales</taxon>
        <taxon>Salinarimonadaceae</taxon>
        <taxon>Saliniramus</taxon>
    </lineage>
</organism>
<keyword evidence="1" id="KW-1133">Transmembrane helix</keyword>
<dbReference type="Proteomes" id="UP000050497">
    <property type="component" value="Unassembled WGS sequence"/>
</dbReference>
<feature type="transmembrane region" description="Helical" evidence="1">
    <location>
        <begin position="213"/>
        <end position="237"/>
    </location>
</feature>
<evidence type="ECO:0000313" key="4">
    <source>
        <dbReference type="EMBL" id="SCC81579.1"/>
    </source>
</evidence>
<keyword evidence="1" id="KW-0812">Transmembrane</keyword>
<feature type="transmembrane region" description="Helical" evidence="1">
    <location>
        <begin position="130"/>
        <end position="147"/>
    </location>
</feature>
<keyword evidence="6" id="KW-1185">Reference proteome</keyword>
<feature type="transmembrane region" description="Helical" evidence="1">
    <location>
        <begin position="12"/>
        <end position="30"/>
    </location>
</feature>
<keyword evidence="1" id="KW-0472">Membrane</keyword>
<dbReference type="EMBL" id="LJSX01000004">
    <property type="protein sequence ID" value="KPQ11924.1"/>
    <property type="molecule type" value="Genomic_DNA"/>
</dbReference>
<accession>A0A0P7Y514</accession>
<sequence length="329" mass="35624">MAIPTRLRLDALDLARGVAILAMVIYHFAWDLSFLGFVATDVGREPGWIAFARAIATSFLVIVGISLVFAHQAGQSWSKFVRRVAKIAAAAGAITLATFMVFPDAFIFFGILHMIAAGSILALPFLRAPVLLTLAAALAVFAAPQFYGSPAFDTRWLAWIGFFETPPLTNDFEPVFPWFSAVLVGVAAGRLAFDRGLIIHLARWQIRSRPARWLAGAGRWSLVIYLLHQPILLGALYPLAMLTAPAPATFTQACVAECVAVGTDEAICAPACACTRDALVRNGFERLLEAPSISQQEQTLLDDVAAQCFRAVRDGDPTGNDPLDIKPLR</sequence>
<dbReference type="EMBL" id="FMBM01000002">
    <property type="protein sequence ID" value="SCC81579.1"/>
    <property type="molecule type" value="Genomic_DNA"/>
</dbReference>
<feature type="domain" description="Heparan-alpha-glucosaminide N-acetyltransferase catalytic" evidence="2">
    <location>
        <begin position="8"/>
        <end position="230"/>
    </location>
</feature>
<dbReference type="STRING" id="1653334.GA0071312_2526"/>
<reference evidence="3 5" key="1">
    <citation type="submission" date="2015-09" db="EMBL/GenBank/DDBJ databases">
        <title>Identification and resolution of microdiversity through metagenomic sequencing of parallel consortia.</title>
        <authorList>
            <person name="Nelson W.C."/>
            <person name="Romine M.F."/>
            <person name="Lindemann S.R."/>
        </authorList>
    </citation>
    <scope>NUCLEOTIDE SEQUENCE [LARGE SCALE GENOMIC DNA]</scope>
    <source>
        <strain evidence="3">HL-109</strain>
    </source>
</reference>
<evidence type="ECO:0000313" key="5">
    <source>
        <dbReference type="Proteomes" id="UP000050497"/>
    </source>
</evidence>
<evidence type="ECO:0000259" key="2">
    <source>
        <dbReference type="Pfam" id="PF07786"/>
    </source>
</evidence>
<dbReference type="Proteomes" id="UP000182800">
    <property type="component" value="Unassembled WGS sequence"/>
</dbReference>
<name>A0A0P7Y514_9HYPH</name>
<dbReference type="AlphaFoldDB" id="A0A0P7Y514"/>
<feature type="transmembrane region" description="Helical" evidence="1">
    <location>
        <begin position="175"/>
        <end position="193"/>
    </location>
</feature>
<evidence type="ECO:0000313" key="6">
    <source>
        <dbReference type="Proteomes" id="UP000182800"/>
    </source>
</evidence>
<protein>
    <submittedName>
        <fullName evidence="3">Putative membrane protein</fullName>
    </submittedName>
    <submittedName>
        <fullName evidence="4">Uncharacterized membrane protein</fullName>
    </submittedName>
</protein>
<feature type="transmembrane region" description="Helical" evidence="1">
    <location>
        <begin position="83"/>
        <end position="100"/>
    </location>
</feature>
<evidence type="ECO:0000256" key="1">
    <source>
        <dbReference type="SAM" id="Phobius"/>
    </source>
</evidence>
<proteinExistence type="predicted"/>
<reference evidence="4 6" key="2">
    <citation type="submission" date="2016-08" db="EMBL/GenBank/DDBJ databases">
        <authorList>
            <person name="Varghese N."/>
            <person name="Submissions Spin"/>
        </authorList>
    </citation>
    <scope>NUCLEOTIDE SEQUENCE [LARGE SCALE GENOMIC DNA]</scope>
    <source>
        <strain evidence="4 6">HL-109</strain>
    </source>
</reference>
<feature type="transmembrane region" description="Helical" evidence="1">
    <location>
        <begin position="50"/>
        <end position="71"/>
    </location>
</feature>
<dbReference type="OrthoDB" id="9807591at2"/>
<feature type="transmembrane region" description="Helical" evidence="1">
    <location>
        <begin position="106"/>
        <end position="123"/>
    </location>
</feature>
<dbReference type="InterPro" id="IPR012429">
    <property type="entry name" value="HGSNAT_cat"/>
</dbReference>
<dbReference type="Pfam" id="PF07786">
    <property type="entry name" value="HGSNAT_cat"/>
    <property type="match status" value="1"/>
</dbReference>